<keyword evidence="3" id="KW-1185">Reference proteome</keyword>
<dbReference type="RefSeq" id="WP_126643706.1">
    <property type="nucleotide sequence ID" value="NZ_BIFH01000059.1"/>
</dbReference>
<gene>
    <name evidence="2" type="ORF">EHYA_09971</name>
</gene>
<organism evidence="2 3">
    <name type="scientific">Embleya hyalina</name>
    <dbReference type="NCBI Taxonomy" id="516124"/>
    <lineage>
        <taxon>Bacteria</taxon>
        <taxon>Bacillati</taxon>
        <taxon>Actinomycetota</taxon>
        <taxon>Actinomycetes</taxon>
        <taxon>Kitasatosporales</taxon>
        <taxon>Streptomycetaceae</taxon>
        <taxon>Embleya</taxon>
    </lineage>
</organism>
<feature type="compositionally biased region" description="Low complexity" evidence="1">
    <location>
        <begin position="300"/>
        <end position="315"/>
    </location>
</feature>
<dbReference type="InterPro" id="IPR036390">
    <property type="entry name" value="WH_DNA-bd_sf"/>
</dbReference>
<dbReference type="InterPro" id="IPR025855">
    <property type="entry name" value="Replic_Relax"/>
</dbReference>
<dbReference type="SUPFAM" id="SSF46785">
    <property type="entry name" value="Winged helix' DNA-binding domain"/>
    <property type="match status" value="1"/>
</dbReference>
<name>A0A401Z5R4_9ACTN</name>
<sequence length="329" mass="36596">MSADEVSSSRIRKLAARLTDRDRLILRTLATHRLLTTHQIAELAFDSPVTARHRMQQLEQMQAVDRFRPRADRGSYPSHFVLSPAGAAVVAVDAELETKPAIRRARRDRELGLKSPSRLRHLLGVNGFHTALQAHARTHPDTAVERWLSEREMPEQGLYSQRVRPDAVLTWREGPSQSTLALEYDTGTERLARLVDKTDRYAALLSLDPRTPDGWEADELFGHQRPIVVFVFTTTHRATQARAALERTSTTAPIATGVWTPGTSPAEALWLPLHTRPPRLRLARLDTTALPSGAPARPESGSAPARGRAGSSAPSTVDTWFEDDEIGLW</sequence>
<dbReference type="OrthoDB" id="2562278at2"/>
<protein>
    <submittedName>
        <fullName evidence="2">Uncharacterized protein</fullName>
    </submittedName>
</protein>
<evidence type="ECO:0000313" key="2">
    <source>
        <dbReference type="EMBL" id="GCE02194.1"/>
    </source>
</evidence>
<proteinExistence type="predicted"/>
<dbReference type="Pfam" id="PF13814">
    <property type="entry name" value="Replic_Relax"/>
    <property type="match status" value="1"/>
</dbReference>
<comment type="caution">
    <text evidence="2">The sequence shown here is derived from an EMBL/GenBank/DDBJ whole genome shotgun (WGS) entry which is preliminary data.</text>
</comment>
<dbReference type="Proteomes" id="UP000286931">
    <property type="component" value="Unassembled WGS sequence"/>
</dbReference>
<dbReference type="AlphaFoldDB" id="A0A401Z5R4"/>
<evidence type="ECO:0000313" key="3">
    <source>
        <dbReference type="Proteomes" id="UP000286931"/>
    </source>
</evidence>
<dbReference type="EMBL" id="BIFH01000059">
    <property type="protein sequence ID" value="GCE02194.1"/>
    <property type="molecule type" value="Genomic_DNA"/>
</dbReference>
<evidence type="ECO:0000256" key="1">
    <source>
        <dbReference type="SAM" id="MobiDB-lite"/>
    </source>
</evidence>
<reference evidence="2 3" key="1">
    <citation type="submission" date="2018-12" db="EMBL/GenBank/DDBJ databases">
        <title>Draft genome sequence of Embleya hyalina NBRC 13850T.</title>
        <authorList>
            <person name="Komaki H."/>
            <person name="Hosoyama A."/>
            <person name="Kimura A."/>
            <person name="Ichikawa N."/>
            <person name="Tamura T."/>
        </authorList>
    </citation>
    <scope>NUCLEOTIDE SEQUENCE [LARGE SCALE GENOMIC DNA]</scope>
    <source>
        <strain evidence="2 3">NBRC 13850</strain>
    </source>
</reference>
<accession>A0A401Z5R4</accession>
<feature type="region of interest" description="Disordered" evidence="1">
    <location>
        <begin position="288"/>
        <end position="317"/>
    </location>
</feature>